<reference evidence="1 2" key="1">
    <citation type="submission" date="2014-10" db="EMBL/GenBank/DDBJ databases">
        <title>Draft genome sequence of Novosphingobium subterraneum DSM 12447.</title>
        <authorList>
            <person name="Gan H.M."/>
            <person name="Gan H.Y."/>
            <person name="Savka M.A."/>
        </authorList>
    </citation>
    <scope>NUCLEOTIDE SEQUENCE [LARGE SCALE GENOMIC DNA]</scope>
    <source>
        <strain evidence="1 2">DSM 12447</strain>
    </source>
</reference>
<dbReference type="Proteomes" id="UP000031338">
    <property type="component" value="Unassembled WGS sequence"/>
</dbReference>
<dbReference type="RefSeq" id="WP_039332746.1">
    <property type="nucleotide sequence ID" value="NZ_JRVC01000005.1"/>
</dbReference>
<dbReference type="Gene3D" id="3.30.70.120">
    <property type="match status" value="1"/>
</dbReference>
<dbReference type="EMBL" id="JRVC01000005">
    <property type="protein sequence ID" value="KHS48182.1"/>
    <property type="molecule type" value="Genomic_DNA"/>
</dbReference>
<organism evidence="1 2">
    <name type="scientific">Novosphingobium subterraneum</name>
    <dbReference type="NCBI Taxonomy" id="48936"/>
    <lineage>
        <taxon>Bacteria</taxon>
        <taxon>Pseudomonadati</taxon>
        <taxon>Pseudomonadota</taxon>
        <taxon>Alphaproteobacteria</taxon>
        <taxon>Sphingomonadales</taxon>
        <taxon>Sphingomonadaceae</taxon>
        <taxon>Novosphingobium</taxon>
    </lineage>
</organism>
<protein>
    <submittedName>
        <fullName evidence="1">Uncharacterized protein</fullName>
    </submittedName>
</protein>
<evidence type="ECO:0000313" key="1">
    <source>
        <dbReference type="EMBL" id="KHS48182.1"/>
    </source>
</evidence>
<proteinExistence type="predicted"/>
<sequence length="133" mass="14008">MSASRRRAVAVKIHCPISALTLTALLNGEGDAIERDPAAAAMLAVIRADNPLGDFKLYNGVCEISPGWESYQPGPDAKPTMGSAGERALSPTAIITTYADADADLAPALDALMAAHPWEIPVIELSEVQLLVR</sequence>
<evidence type="ECO:0000313" key="2">
    <source>
        <dbReference type="Proteomes" id="UP000031338"/>
    </source>
</evidence>
<dbReference type="PATRIC" id="fig|48936.3.peg.1373"/>
<name>A0A0B8ZP74_9SPHN</name>
<dbReference type="InterPro" id="IPR015867">
    <property type="entry name" value="N-reg_PII/ATP_PRibTrfase_C"/>
</dbReference>
<gene>
    <name evidence="1" type="ORF">NJ75_01371</name>
</gene>
<dbReference type="STRING" id="48936.NJ75_01371"/>
<keyword evidence="2" id="KW-1185">Reference proteome</keyword>
<comment type="caution">
    <text evidence="1">The sequence shown here is derived from an EMBL/GenBank/DDBJ whole genome shotgun (WGS) entry which is preliminary data.</text>
</comment>
<dbReference type="AlphaFoldDB" id="A0A0B8ZP74"/>
<accession>A0A0B8ZP74</accession>